<protein>
    <submittedName>
        <fullName evidence="6">Tyrosine-type recombinase/integrase</fullName>
    </submittedName>
</protein>
<dbReference type="RefSeq" id="WP_135955961.1">
    <property type="nucleotide sequence ID" value="NZ_JABCKY010000001.1"/>
</dbReference>
<feature type="domain" description="Tyr recombinase" evidence="5">
    <location>
        <begin position="251"/>
        <end position="429"/>
    </location>
</feature>
<keyword evidence="2" id="KW-0238">DNA-binding</keyword>
<dbReference type="Pfam" id="PF00589">
    <property type="entry name" value="Phage_integrase"/>
    <property type="match status" value="1"/>
</dbReference>
<dbReference type="Gene3D" id="1.10.150.130">
    <property type="match status" value="1"/>
</dbReference>
<evidence type="ECO:0000256" key="4">
    <source>
        <dbReference type="SAM" id="MobiDB-lite"/>
    </source>
</evidence>
<dbReference type="SUPFAM" id="SSF56349">
    <property type="entry name" value="DNA breaking-rejoining enzymes"/>
    <property type="match status" value="1"/>
</dbReference>
<dbReference type="PROSITE" id="PS51898">
    <property type="entry name" value="TYR_RECOMBINASE"/>
    <property type="match status" value="1"/>
</dbReference>
<dbReference type="InterPro" id="IPR010998">
    <property type="entry name" value="Integrase_recombinase_N"/>
</dbReference>
<dbReference type="GO" id="GO:0006310">
    <property type="term" value="P:DNA recombination"/>
    <property type="evidence" value="ECO:0007669"/>
    <property type="project" value="UniProtKB-KW"/>
</dbReference>
<organism evidence="6 7">
    <name type="scientific">Marinobacter orientalis</name>
    <dbReference type="NCBI Taxonomy" id="1928859"/>
    <lineage>
        <taxon>Bacteria</taxon>
        <taxon>Pseudomonadati</taxon>
        <taxon>Pseudomonadota</taxon>
        <taxon>Gammaproteobacteria</taxon>
        <taxon>Pseudomonadales</taxon>
        <taxon>Marinobacteraceae</taxon>
        <taxon>Marinobacter</taxon>
    </lineage>
</organism>
<dbReference type="InterPro" id="IPR002104">
    <property type="entry name" value="Integrase_catalytic"/>
</dbReference>
<dbReference type="InterPro" id="IPR046668">
    <property type="entry name" value="DUF6538"/>
</dbReference>
<evidence type="ECO:0000256" key="3">
    <source>
        <dbReference type="ARBA" id="ARBA00023172"/>
    </source>
</evidence>
<dbReference type="PANTHER" id="PTHR30349">
    <property type="entry name" value="PHAGE INTEGRASE-RELATED"/>
    <property type="match status" value="1"/>
</dbReference>
<evidence type="ECO:0000256" key="1">
    <source>
        <dbReference type="ARBA" id="ARBA00022908"/>
    </source>
</evidence>
<dbReference type="AlphaFoldDB" id="A0A7Y0WS17"/>
<dbReference type="OrthoDB" id="9795573at2"/>
<feature type="region of interest" description="Disordered" evidence="4">
    <location>
        <begin position="236"/>
        <end position="255"/>
    </location>
</feature>
<dbReference type="Pfam" id="PF20172">
    <property type="entry name" value="DUF6538"/>
    <property type="match status" value="1"/>
</dbReference>
<dbReference type="Proteomes" id="UP000567186">
    <property type="component" value="Unassembled WGS sequence"/>
</dbReference>
<reference evidence="6 7" key="1">
    <citation type="submission" date="2020-04" db="EMBL/GenBank/DDBJ databases">
        <title>Marinobacter oceani sp. nov., isolated from marine solar saltern.</title>
        <authorList>
            <person name="Chen X.-Y."/>
        </authorList>
    </citation>
    <scope>NUCLEOTIDE SEQUENCE [LARGE SCALE GENOMIC DNA]</scope>
    <source>
        <strain evidence="6 7">W62</strain>
    </source>
</reference>
<dbReference type="PANTHER" id="PTHR30349:SF94">
    <property type="entry name" value="INTEGRASE_RECOMBINASE HI_1414-RELATED"/>
    <property type="match status" value="1"/>
</dbReference>
<evidence type="ECO:0000259" key="5">
    <source>
        <dbReference type="PROSITE" id="PS51898"/>
    </source>
</evidence>
<sequence length="446" mass="50507">MIVKLGYALSIKTKYLQKRGNIYQFVMRVPTELVTHYGKRSIRHSLKTDELTVAMHKAERFARTYKAEFVALSQGNNLTPRETMNAAARMAERYLTLDSFVDAVAEPKRQAYAGQCWETYEHAPVEEFLTPVEQEALKRLQNPKELRLSRVFTYYEQQHKKANDSRFIERCQRYWNKFVEVVGDIPFSDLKRMHVRTYIDHRLADGMVTGTVRRELRQLRAIAQMCITETEMNRPNPFSSVSIPNEGKDAKDKKVPTDTELMEIASRFLNDPSPTAVIILMQMETGTRVGEISGLKLSDVVLDHEVPHINLQDNEWRTLKNDSSARLVPLVGVALHAAKRAVAAHAGGHEALFPNYAKPRGNDTASAATNKRLKAWAITSHCFRHAMIDRLRNADVTKDARGAIVGHGKSDTEDDYGKGRALRKKQEALQQVAIPVDCLSSSADSQ</sequence>
<comment type="caution">
    <text evidence="6">The sequence shown here is derived from an EMBL/GenBank/DDBJ whole genome shotgun (WGS) entry which is preliminary data.</text>
</comment>
<feature type="compositionally biased region" description="Basic and acidic residues" evidence="4">
    <location>
        <begin position="246"/>
        <end position="255"/>
    </location>
</feature>
<evidence type="ECO:0000313" key="7">
    <source>
        <dbReference type="Proteomes" id="UP000567186"/>
    </source>
</evidence>
<dbReference type="GO" id="GO:0003677">
    <property type="term" value="F:DNA binding"/>
    <property type="evidence" value="ECO:0007669"/>
    <property type="project" value="UniProtKB-KW"/>
</dbReference>
<dbReference type="InterPro" id="IPR050090">
    <property type="entry name" value="Tyrosine_recombinase_XerCD"/>
</dbReference>
<dbReference type="EMBL" id="JABCKY010000001">
    <property type="protein sequence ID" value="NMT63548.1"/>
    <property type="molecule type" value="Genomic_DNA"/>
</dbReference>
<keyword evidence="3" id="KW-0233">DNA recombination</keyword>
<keyword evidence="1" id="KW-0229">DNA integration</keyword>
<proteinExistence type="predicted"/>
<keyword evidence="7" id="KW-1185">Reference proteome</keyword>
<accession>A0A7Y0WS17</accession>
<gene>
    <name evidence="6" type="ORF">HIU99_08035</name>
</gene>
<dbReference type="GO" id="GO:0015074">
    <property type="term" value="P:DNA integration"/>
    <property type="evidence" value="ECO:0007669"/>
    <property type="project" value="UniProtKB-KW"/>
</dbReference>
<name>A0A7Y0WS17_9GAMM</name>
<dbReference type="InterPro" id="IPR013762">
    <property type="entry name" value="Integrase-like_cat_sf"/>
</dbReference>
<dbReference type="InterPro" id="IPR011010">
    <property type="entry name" value="DNA_brk_join_enz"/>
</dbReference>
<evidence type="ECO:0000256" key="2">
    <source>
        <dbReference type="ARBA" id="ARBA00023125"/>
    </source>
</evidence>
<evidence type="ECO:0000313" key="6">
    <source>
        <dbReference type="EMBL" id="NMT63548.1"/>
    </source>
</evidence>
<dbReference type="Gene3D" id="1.10.443.10">
    <property type="entry name" value="Intergrase catalytic core"/>
    <property type="match status" value="1"/>
</dbReference>